<dbReference type="NCBIfam" id="TIGR00159">
    <property type="entry name" value="diadenylate cyclase CdaA"/>
    <property type="match status" value="1"/>
</dbReference>
<comment type="similarity">
    <text evidence="6">Belongs to the adenylate cyclase family. DacA/CdaA subfamily.</text>
</comment>
<comment type="function">
    <text evidence="6">Catalyzes the condensation of 2 ATP molecules into cyclic di-AMP (c-di-AMP), a second messenger used to regulate differing processes in different bacteria.</text>
</comment>
<gene>
    <name evidence="8" type="primary">cdaA</name>
    <name evidence="6" type="synonym">dacA</name>
    <name evidence="8" type="ORF">KJB30_12625</name>
</gene>
<dbReference type="Gene3D" id="2.170.120.40">
    <property type="entry name" value="YbbR-like domain"/>
    <property type="match status" value="1"/>
</dbReference>
<feature type="transmembrane region" description="Helical" evidence="6">
    <location>
        <begin position="44"/>
        <end position="63"/>
    </location>
</feature>
<comment type="subunit">
    <text evidence="6">Probably a homodimer.</text>
</comment>
<evidence type="ECO:0000256" key="3">
    <source>
        <dbReference type="ARBA" id="ARBA00022695"/>
    </source>
</evidence>
<keyword evidence="3 6" id="KW-0548">Nucleotidyltransferase</keyword>
<proteinExistence type="inferred from homology"/>
<evidence type="ECO:0000256" key="5">
    <source>
        <dbReference type="ARBA" id="ARBA00022840"/>
    </source>
</evidence>
<name>A0ABS5UAE5_9BACT</name>
<evidence type="ECO:0000256" key="4">
    <source>
        <dbReference type="ARBA" id="ARBA00022741"/>
    </source>
</evidence>
<keyword evidence="6" id="KW-0472">Membrane</keyword>
<protein>
    <recommendedName>
        <fullName evidence="6">Diadenylate cyclase</fullName>
        <shortName evidence="6">DAC</shortName>
        <ecNumber evidence="6">2.7.7.85</ecNumber>
    </recommendedName>
    <alternativeName>
        <fullName evidence="6">Cyclic-di-AMP synthase</fullName>
        <shortName evidence="6">c-di-AMP synthase</shortName>
    </alternativeName>
</protein>
<dbReference type="PANTHER" id="PTHR34185:SF1">
    <property type="entry name" value="DIADENYLATE CYCLASE"/>
    <property type="match status" value="1"/>
</dbReference>
<reference evidence="8 9" key="1">
    <citation type="submission" date="2021-05" db="EMBL/GenBank/DDBJ databases">
        <title>The draft genome of Geobacter chapellei DSM 13688.</title>
        <authorList>
            <person name="Xu Z."/>
            <person name="Masuda Y."/>
            <person name="Itoh H."/>
            <person name="Senoo K."/>
        </authorList>
    </citation>
    <scope>NUCLEOTIDE SEQUENCE [LARGE SCALE GENOMIC DNA]</scope>
    <source>
        <strain evidence="8 9">DSM 13688</strain>
    </source>
</reference>
<evidence type="ECO:0000256" key="1">
    <source>
        <dbReference type="ARBA" id="ARBA00000877"/>
    </source>
</evidence>
<dbReference type="HAMAP" id="MF_01499">
    <property type="entry name" value="DacA"/>
    <property type="match status" value="1"/>
</dbReference>
<dbReference type="InterPro" id="IPR003390">
    <property type="entry name" value="DNA_integrity_scan_DisA_N"/>
</dbReference>
<dbReference type="Proteomes" id="UP000784128">
    <property type="component" value="Unassembled WGS sequence"/>
</dbReference>
<evidence type="ECO:0000256" key="2">
    <source>
        <dbReference type="ARBA" id="ARBA00022679"/>
    </source>
</evidence>
<keyword evidence="4 6" id="KW-0547">Nucleotide-binding</keyword>
<organism evidence="8 9">
    <name type="scientific">Pelotalea chapellei</name>
    <dbReference type="NCBI Taxonomy" id="44671"/>
    <lineage>
        <taxon>Bacteria</taxon>
        <taxon>Pseudomonadati</taxon>
        <taxon>Thermodesulfobacteriota</taxon>
        <taxon>Desulfuromonadia</taxon>
        <taxon>Geobacterales</taxon>
        <taxon>Geobacteraceae</taxon>
        <taxon>Pelotalea</taxon>
    </lineage>
</organism>
<feature type="transmembrane region" description="Helical" evidence="6">
    <location>
        <begin position="20"/>
        <end position="38"/>
    </location>
</feature>
<comment type="caution">
    <text evidence="6">Lacks conserved residue(s) required for the propagation of feature annotation.</text>
</comment>
<evidence type="ECO:0000259" key="7">
    <source>
        <dbReference type="PROSITE" id="PS51794"/>
    </source>
</evidence>
<dbReference type="SUPFAM" id="SSF143597">
    <property type="entry name" value="YojJ-like"/>
    <property type="match status" value="1"/>
</dbReference>
<dbReference type="InterPro" id="IPR034701">
    <property type="entry name" value="CdaA"/>
</dbReference>
<keyword evidence="6" id="KW-1003">Cell membrane</keyword>
<sequence>MTFLLYQLYSWFSRTRAMQVLLGLGVVTLIYFATRFLGLYMTSWILQELGTVLIVLIIVVFQAEIRQALYRFSLLRHLFDARRNEQGSHFQETAETIFNLAGSRTGAIVVFQRSESLADQMLNGVKLDCEVNPQILQTIFIDGTPLHDGAVLIKDGRIAAASCHLPLSVNSEVPQHFGTRHRAALGLSERSDAVVVVVSEERGEVSLAVGGELRRMATPAELIAALDEMINPVRETTRNSLPRMFFSNLLPKAAILLIVSVFWVLITSRQGQITTVMAPLRLHGLPDDMVLVKGLPEEVDVQLKSLSSLAPLPSRIDIAADVDLSEIHEGHNTIRIKASDFTLPSGMEMSSVTPAAIKVVAERKKRKTVPVKIVVRGTPKGMKNVIVAVDPATVVVEGPALQVAHIDFVATEEIDGTRLVKGKEYRANLLPPEKRVTVLREEPVIVRLMSRGKK</sequence>
<evidence type="ECO:0000256" key="6">
    <source>
        <dbReference type="HAMAP-Rule" id="MF_01499"/>
    </source>
</evidence>
<keyword evidence="6" id="KW-0812">Transmembrane</keyword>
<dbReference type="EC" id="2.7.7.85" evidence="6"/>
<feature type="domain" description="DAC" evidence="7">
    <location>
        <begin position="62"/>
        <end position="219"/>
    </location>
</feature>
<dbReference type="InterPro" id="IPR036888">
    <property type="entry name" value="DNA_integrity_DisA_N_sf"/>
</dbReference>
<accession>A0ABS5UAE5</accession>
<dbReference type="GO" id="GO:0106408">
    <property type="term" value="F:diadenylate cyclase activity"/>
    <property type="evidence" value="ECO:0007669"/>
    <property type="project" value="UniProtKB-EC"/>
</dbReference>
<dbReference type="Gene3D" id="2.170.120.30">
    <property type="match status" value="1"/>
</dbReference>
<dbReference type="EMBL" id="JAHDYS010000011">
    <property type="protein sequence ID" value="MBT1072635.1"/>
    <property type="molecule type" value="Genomic_DNA"/>
</dbReference>
<dbReference type="PANTHER" id="PTHR34185">
    <property type="entry name" value="DIADENYLATE CYCLASE"/>
    <property type="match status" value="1"/>
</dbReference>
<feature type="transmembrane region" description="Helical" evidence="6">
    <location>
        <begin position="244"/>
        <end position="266"/>
    </location>
</feature>
<dbReference type="InterPro" id="IPR050338">
    <property type="entry name" value="DisA"/>
</dbReference>
<keyword evidence="9" id="KW-1185">Reference proteome</keyword>
<keyword evidence="2 6" id="KW-0808">Transferase</keyword>
<comment type="catalytic activity">
    <reaction evidence="1 6">
        <text>2 ATP = 3',3'-c-di-AMP + 2 diphosphate</text>
        <dbReference type="Rhea" id="RHEA:35655"/>
        <dbReference type="ChEBI" id="CHEBI:30616"/>
        <dbReference type="ChEBI" id="CHEBI:33019"/>
        <dbReference type="ChEBI" id="CHEBI:71500"/>
        <dbReference type="EC" id="2.7.7.85"/>
    </reaction>
</comment>
<evidence type="ECO:0000313" key="9">
    <source>
        <dbReference type="Proteomes" id="UP000784128"/>
    </source>
</evidence>
<comment type="caution">
    <text evidence="8">The sequence shown here is derived from an EMBL/GenBank/DDBJ whole genome shotgun (WGS) entry which is preliminary data.</text>
</comment>
<dbReference type="Gene3D" id="3.40.1700.10">
    <property type="entry name" value="DNA integrity scanning protein, DisA, N-terminal domain"/>
    <property type="match status" value="1"/>
</dbReference>
<dbReference type="PROSITE" id="PS51794">
    <property type="entry name" value="DAC"/>
    <property type="match status" value="1"/>
</dbReference>
<evidence type="ECO:0000313" key="8">
    <source>
        <dbReference type="EMBL" id="MBT1072635.1"/>
    </source>
</evidence>
<keyword evidence="6" id="KW-1133">Transmembrane helix</keyword>
<dbReference type="Pfam" id="PF02457">
    <property type="entry name" value="DAC"/>
    <property type="match status" value="1"/>
</dbReference>
<keyword evidence="5 6" id="KW-0067">ATP-binding</keyword>